<dbReference type="Pfam" id="PF07715">
    <property type="entry name" value="Plug"/>
    <property type="match status" value="1"/>
</dbReference>
<organism evidence="10 11">
    <name type="scientific">Mucilaginibacter yixingensis</name>
    <dbReference type="NCBI Taxonomy" id="1295612"/>
    <lineage>
        <taxon>Bacteria</taxon>
        <taxon>Pseudomonadati</taxon>
        <taxon>Bacteroidota</taxon>
        <taxon>Sphingobacteriia</taxon>
        <taxon>Sphingobacteriales</taxon>
        <taxon>Sphingobacteriaceae</taxon>
        <taxon>Mucilaginibacter</taxon>
    </lineage>
</organism>
<comment type="caution">
    <text evidence="10">The sequence shown here is derived from an EMBL/GenBank/DDBJ whole genome shotgun (WGS) entry which is preliminary data.</text>
</comment>
<dbReference type="InterPro" id="IPR000531">
    <property type="entry name" value="Beta-barrel_TonB"/>
</dbReference>
<dbReference type="InterPro" id="IPR023997">
    <property type="entry name" value="TonB-dep_OMP_SusC/RagA_CS"/>
</dbReference>
<dbReference type="InterPro" id="IPR039426">
    <property type="entry name" value="TonB-dep_rcpt-like"/>
</dbReference>
<keyword evidence="11" id="KW-1185">Reference proteome</keyword>
<keyword evidence="2" id="KW-0406">Ion transport</keyword>
<feature type="domain" description="Secretin/TonB short N-terminal" evidence="9">
    <location>
        <begin position="55"/>
        <end position="106"/>
    </location>
</feature>
<dbReference type="Pfam" id="PF07660">
    <property type="entry name" value="STN"/>
    <property type="match status" value="1"/>
</dbReference>
<protein>
    <submittedName>
        <fullName evidence="10">TonB-linked SusC/RagA family outer membrane protein</fullName>
    </submittedName>
</protein>
<evidence type="ECO:0000256" key="2">
    <source>
        <dbReference type="ARBA" id="ARBA00022496"/>
    </source>
</evidence>
<dbReference type="InterPro" id="IPR011662">
    <property type="entry name" value="Secretin/TonB_short_N"/>
</dbReference>
<sequence>MKITFSQILIAMIVTSMTYASSLRAQDILNKKVTLSVQNTSLAEALSALQKNNNVKFIYSKNAINVLKKVTVNAADASLKAVLEQLLTPNGIDYEVLKNRIVLGKAPHPAEENGSNEINTAGDAVNADAQAVAGTPVTGRVVDDKGMPIAGATVVEKGTTTGVTTGPDGHFKLNVSGPNAVLVFNFIGYKKQEMAVGSQIVFNVTLAEELTGLNEVVVVGYGTQKKSVTTGSISGVTARDFQDQPVTRLEQVLQGRTSGVTITTNDGQPGDGASVRVRGITTFNNNDPLYVVDGVVVDNGGISYLNQQDIESVEVLKDAASQAIYGTRAAAGVILVTTKKGKAGHLQINYNGYFGVEGPARRLQLLDATQYATLRNEAKVNAGLAAPYANPAAFGKGTDWQSVIFNNSAKQQDHELAFSGGNDKNTYYTSFGYLDQQGIVTTDISKYKRITFRINETFKPAKWVTFGENLGYAYNKSIGLGNTNSEFGGPLSSAINLDPLTPVIATDPAMIAKDPYTQSANIVRNSKGYPYGISPIVQQEITNPLAYTQTHLGNYGWGHNIVGNAFLELEPISGLKLRSTLGSKLAFFGSESFTPVAYLNANNNTTQNSFNRQITRGFNWNVENTASYTRSIGKHNINVLIGQGAYSDGQNYGTNITYFNLPVNTFADASMNYSLPKDQRDGSGSEQQVHHVSSLFARLNYDFDERYIVQGVIRRDGSSRFGANYKFGTFPSVSLGWVPTKESFWPENKVINFAKLRGGYGVVGNDNIGDNAFLPTIGGGRNYSFGTGDTYVSGYSPNAPANPNLHWEETSQTNIGLDLVVLNDFNVTLEWYKKKTTGILQNPPIPNYVGAISNPAANVGDMENTGQELSIGYHHNFNGVKLGLDGNLSHLHNEVTYLGNAQQFLPGAKFQNVQDVITRTEVGQAYASFYGYDNLGLFQTQADINNYRHNGQLIQPNARPGDVKWADLNNDGQITDADRKFIGNPTPSWQYGFTATAAYKNFDVLVFAQGQAGNMIFQGLHRLDIDNSNYTTAALNRWTGPGTSNDFPRLVASDAPDLNHNFTYNSKFYLESGTYLRLKNIQLGYTFNQKWMKKAALQHARLYVSAQNLVTFTRYTGYDPDISGSIDRGFYPQARMFMVGLSLGL</sequence>
<keyword evidence="6" id="KW-0812">Transmembrane</keyword>
<evidence type="ECO:0000256" key="6">
    <source>
        <dbReference type="PROSITE-ProRule" id="PRU01360"/>
    </source>
</evidence>
<dbReference type="SMART" id="SM00965">
    <property type="entry name" value="STN"/>
    <property type="match status" value="1"/>
</dbReference>
<dbReference type="AlphaFoldDB" id="A0A2T5JDV8"/>
<dbReference type="InterPro" id="IPR008969">
    <property type="entry name" value="CarboxyPept-like_regulatory"/>
</dbReference>
<dbReference type="Pfam" id="PF00593">
    <property type="entry name" value="TonB_dep_Rec_b-barrel"/>
    <property type="match status" value="1"/>
</dbReference>
<comment type="subcellular location">
    <subcellularLocation>
        <location evidence="6">Cell outer membrane</location>
        <topology evidence="6">Multi-pass membrane protein</topology>
    </subcellularLocation>
</comment>
<name>A0A2T5JDV8_9SPHI</name>
<evidence type="ECO:0000259" key="9">
    <source>
        <dbReference type="SMART" id="SM00965"/>
    </source>
</evidence>
<dbReference type="NCBIfam" id="TIGR04057">
    <property type="entry name" value="SusC_RagA_signa"/>
    <property type="match status" value="1"/>
</dbReference>
<keyword evidence="3" id="KW-0408">Iron</keyword>
<feature type="signal peptide" evidence="8">
    <location>
        <begin position="1"/>
        <end position="25"/>
    </location>
</feature>
<gene>
    <name evidence="10" type="ORF">C8P68_102787</name>
</gene>
<reference evidence="10 11" key="1">
    <citation type="submission" date="2018-04" db="EMBL/GenBank/DDBJ databases">
        <title>Genomic Encyclopedia of Archaeal and Bacterial Type Strains, Phase II (KMG-II): from individual species to whole genera.</title>
        <authorList>
            <person name="Goeker M."/>
        </authorList>
    </citation>
    <scope>NUCLEOTIDE SEQUENCE [LARGE SCALE GENOMIC DNA]</scope>
    <source>
        <strain evidence="10 11">DSM 26809</strain>
    </source>
</reference>
<keyword evidence="2" id="KW-0410">Iron transport</keyword>
<dbReference type="Gene3D" id="2.170.130.10">
    <property type="entry name" value="TonB-dependent receptor, plug domain"/>
    <property type="match status" value="1"/>
</dbReference>
<evidence type="ECO:0000256" key="1">
    <source>
        <dbReference type="ARBA" id="ARBA00022448"/>
    </source>
</evidence>
<keyword evidence="7" id="KW-0798">TonB box</keyword>
<proteinExistence type="inferred from homology"/>
<keyword evidence="4 6" id="KW-0472">Membrane</keyword>
<dbReference type="SUPFAM" id="SSF49464">
    <property type="entry name" value="Carboxypeptidase regulatory domain-like"/>
    <property type="match status" value="1"/>
</dbReference>
<evidence type="ECO:0000256" key="8">
    <source>
        <dbReference type="SAM" id="SignalP"/>
    </source>
</evidence>
<evidence type="ECO:0000256" key="7">
    <source>
        <dbReference type="RuleBase" id="RU003357"/>
    </source>
</evidence>
<dbReference type="Gene3D" id="2.60.40.1120">
    <property type="entry name" value="Carboxypeptidase-like, regulatory domain"/>
    <property type="match status" value="1"/>
</dbReference>
<evidence type="ECO:0000313" key="10">
    <source>
        <dbReference type="EMBL" id="PTQ99956.1"/>
    </source>
</evidence>
<evidence type="ECO:0000313" key="11">
    <source>
        <dbReference type="Proteomes" id="UP000244168"/>
    </source>
</evidence>
<dbReference type="EMBL" id="QAOQ01000002">
    <property type="protein sequence ID" value="PTQ99956.1"/>
    <property type="molecule type" value="Genomic_DNA"/>
</dbReference>
<dbReference type="PROSITE" id="PS52016">
    <property type="entry name" value="TONB_DEPENDENT_REC_3"/>
    <property type="match status" value="1"/>
</dbReference>
<dbReference type="Proteomes" id="UP000244168">
    <property type="component" value="Unassembled WGS sequence"/>
</dbReference>
<dbReference type="SUPFAM" id="SSF56935">
    <property type="entry name" value="Porins"/>
    <property type="match status" value="1"/>
</dbReference>
<comment type="similarity">
    <text evidence="6 7">Belongs to the TonB-dependent receptor family.</text>
</comment>
<dbReference type="GO" id="GO:0009279">
    <property type="term" value="C:cell outer membrane"/>
    <property type="evidence" value="ECO:0007669"/>
    <property type="project" value="UniProtKB-SubCell"/>
</dbReference>
<dbReference type="GO" id="GO:0006826">
    <property type="term" value="P:iron ion transport"/>
    <property type="evidence" value="ECO:0007669"/>
    <property type="project" value="UniProtKB-KW"/>
</dbReference>
<feature type="chain" id="PRO_5015741394" evidence="8">
    <location>
        <begin position="26"/>
        <end position="1145"/>
    </location>
</feature>
<dbReference type="InterPro" id="IPR023996">
    <property type="entry name" value="TonB-dep_OMP_SusC/RagA"/>
</dbReference>
<dbReference type="NCBIfam" id="TIGR04056">
    <property type="entry name" value="OMP_RagA_SusC"/>
    <property type="match status" value="1"/>
</dbReference>
<keyword evidence="1 6" id="KW-0813">Transport</keyword>
<keyword evidence="6" id="KW-1134">Transmembrane beta strand</keyword>
<dbReference type="RefSeq" id="WP_107827859.1">
    <property type="nucleotide sequence ID" value="NZ_CP160205.1"/>
</dbReference>
<keyword evidence="5 6" id="KW-0998">Cell outer membrane</keyword>
<evidence type="ECO:0000256" key="5">
    <source>
        <dbReference type="ARBA" id="ARBA00023237"/>
    </source>
</evidence>
<keyword evidence="8" id="KW-0732">Signal</keyword>
<dbReference type="Pfam" id="PF13715">
    <property type="entry name" value="CarbopepD_reg_2"/>
    <property type="match status" value="1"/>
</dbReference>
<dbReference type="OrthoDB" id="9768177at2"/>
<dbReference type="Gene3D" id="3.55.50.30">
    <property type="match status" value="1"/>
</dbReference>
<evidence type="ECO:0000256" key="4">
    <source>
        <dbReference type="ARBA" id="ARBA00023136"/>
    </source>
</evidence>
<evidence type="ECO:0000256" key="3">
    <source>
        <dbReference type="ARBA" id="ARBA00023004"/>
    </source>
</evidence>
<dbReference type="InterPro" id="IPR012910">
    <property type="entry name" value="Plug_dom"/>
</dbReference>
<accession>A0A2T5JDV8</accession>
<dbReference type="InterPro" id="IPR037066">
    <property type="entry name" value="Plug_dom_sf"/>
</dbReference>